<organism evidence="9 10">
    <name type="scientific">Mesocestoides corti</name>
    <name type="common">Flatworm</name>
    <dbReference type="NCBI Taxonomy" id="53468"/>
    <lineage>
        <taxon>Eukaryota</taxon>
        <taxon>Metazoa</taxon>
        <taxon>Spiralia</taxon>
        <taxon>Lophotrochozoa</taxon>
        <taxon>Platyhelminthes</taxon>
        <taxon>Cestoda</taxon>
        <taxon>Eucestoda</taxon>
        <taxon>Cyclophyllidea</taxon>
        <taxon>Mesocestoididae</taxon>
        <taxon>Mesocestoides</taxon>
    </lineage>
</organism>
<dbReference type="PROSITE" id="PS50217">
    <property type="entry name" value="BZIP"/>
    <property type="match status" value="1"/>
</dbReference>
<protein>
    <recommendedName>
        <fullName evidence="8">BZIP domain-containing protein</fullName>
    </recommendedName>
</protein>
<dbReference type="OrthoDB" id="674948at2759"/>
<feature type="region of interest" description="Disordered" evidence="7">
    <location>
        <begin position="148"/>
        <end position="179"/>
    </location>
</feature>
<keyword evidence="10" id="KW-1185">Reference proteome</keyword>
<accession>A0A0R3UC03</accession>
<reference evidence="9 10" key="1">
    <citation type="submission" date="2018-10" db="EMBL/GenBank/DDBJ databases">
        <authorList>
            <consortium name="Pathogen Informatics"/>
        </authorList>
    </citation>
    <scope>NUCLEOTIDE SEQUENCE [LARGE SCALE GENOMIC DNA]</scope>
</reference>
<feature type="coiled-coil region" evidence="6">
    <location>
        <begin position="296"/>
        <end position="323"/>
    </location>
</feature>
<evidence type="ECO:0000256" key="3">
    <source>
        <dbReference type="ARBA" id="ARBA00023125"/>
    </source>
</evidence>
<dbReference type="PROSITE" id="PS00036">
    <property type="entry name" value="BZIP_BASIC"/>
    <property type="match status" value="1"/>
</dbReference>
<comment type="subcellular location">
    <subcellularLocation>
        <location evidence="1">Nucleus</location>
    </subcellularLocation>
</comment>
<dbReference type="EMBL" id="UXSR01001672">
    <property type="protein sequence ID" value="VDD78449.1"/>
    <property type="molecule type" value="Genomic_DNA"/>
</dbReference>
<dbReference type="GO" id="GO:0005634">
    <property type="term" value="C:nucleus"/>
    <property type="evidence" value="ECO:0007669"/>
    <property type="project" value="UniProtKB-SubCell"/>
</dbReference>
<dbReference type="STRING" id="53468.A0A0R3UC03"/>
<sequence>MDYEISSAAVIVPRIGERISHSLNSLKDRFLLDDTPPQQAPVSPLFQSIEEACPTDIINFHHEEEVVETKIPPPTAHLPIYDLDSVDANDLFSFFLDNSSPVGTNLSDAKPADIPTTLPGSSPVTPCDQLPADLDIPLDLLDLLDTANSSNEFSPQTRSTRHESDSSSDPAIPMTQNLDDNLSCCSDTDYMERFDLYGSGDEEYIERAVSSKKRGRGSNHAGASVYLHNEDLVRGKPGQRLVLTAEEKRLLVQMGQRVPTTFPLTRSEERAIRTMRRKIRNKLSAKASRARRQEYLSNLESRVADCHKENQRLRNRITELEKDKR</sequence>
<name>A0A0R3UC03_MESCO</name>
<keyword evidence="3" id="KW-0238">DNA-binding</keyword>
<dbReference type="Pfam" id="PF00170">
    <property type="entry name" value="bZIP_1"/>
    <property type="match status" value="1"/>
</dbReference>
<dbReference type="SMART" id="SM00338">
    <property type="entry name" value="BRLZ"/>
    <property type="match status" value="1"/>
</dbReference>
<evidence type="ECO:0000256" key="1">
    <source>
        <dbReference type="ARBA" id="ARBA00004123"/>
    </source>
</evidence>
<dbReference type="InterPro" id="IPR004827">
    <property type="entry name" value="bZIP"/>
</dbReference>
<keyword evidence="5" id="KW-0539">Nucleus</keyword>
<keyword evidence="4" id="KW-0804">Transcription</keyword>
<dbReference type="Gene3D" id="1.20.5.170">
    <property type="match status" value="1"/>
</dbReference>
<dbReference type="CDD" id="cd14689">
    <property type="entry name" value="bZIP_CREB3"/>
    <property type="match status" value="1"/>
</dbReference>
<keyword evidence="2" id="KW-0805">Transcription regulation</keyword>
<dbReference type="GO" id="GO:0035497">
    <property type="term" value="F:cAMP response element binding"/>
    <property type="evidence" value="ECO:0007669"/>
    <property type="project" value="TreeGrafter"/>
</dbReference>
<dbReference type="PANTHER" id="PTHR46004">
    <property type="entry name" value="CYCLIC AMP RESPONSE ELEMENT-BINDING PROTEIN A"/>
    <property type="match status" value="1"/>
</dbReference>
<evidence type="ECO:0000259" key="8">
    <source>
        <dbReference type="PROSITE" id="PS50217"/>
    </source>
</evidence>
<gene>
    <name evidence="9" type="ORF">MCOS_LOCUS4452</name>
</gene>
<evidence type="ECO:0000256" key="6">
    <source>
        <dbReference type="SAM" id="Coils"/>
    </source>
</evidence>
<evidence type="ECO:0000256" key="2">
    <source>
        <dbReference type="ARBA" id="ARBA00023015"/>
    </source>
</evidence>
<dbReference type="AlphaFoldDB" id="A0A0R3UC03"/>
<feature type="domain" description="BZIP" evidence="8">
    <location>
        <begin position="271"/>
        <end position="325"/>
    </location>
</feature>
<dbReference type="PANTHER" id="PTHR46004:SF3">
    <property type="entry name" value="CYCLIC AMP RESPONSE ELEMENT-BINDING PROTEIN A"/>
    <property type="match status" value="1"/>
</dbReference>
<evidence type="ECO:0000313" key="9">
    <source>
        <dbReference type="EMBL" id="VDD78449.1"/>
    </source>
</evidence>
<proteinExistence type="predicted"/>
<dbReference type="Proteomes" id="UP000267029">
    <property type="component" value="Unassembled WGS sequence"/>
</dbReference>
<dbReference type="InterPro" id="IPR046347">
    <property type="entry name" value="bZIP_sf"/>
</dbReference>
<dbReference type="GO" id="GO:0000981">
    <property type="term" value="F:DNA-binding transcription factor activity, RNA polymerase II-specific"/>
    <property type="evidence" value="ECO:0007669"/>
    <property type="project" value="TreeGrafter"/>
</dbReference>
<keyword evidence="6" id="KW-0175">Coiled coil</keyword>
<dbReference type="SUPFAM" id="SSF57959">
    <property type="entry name" value="Leucine zipper domain"/>
    <property type="match status" value="1"/>
</dbReference>
<evidence type="ECO:0000256" key="7">
    <source>
        <dbReference type="SAM" id="MobiDB-lite"/>
    </source>
</evidence>
<evidence type="ECO:0000256" key="4">
    <source>
        <dbReference type="ARBA" id="ARBA00023163"/>
    </source>
</evidence>
<feature type="compositionally biased region" description="Polar residues" evidence="7">
    <location>
        <begin position="148"/>
        <end position="158"/>
    </location>
</feature>
<evidence type="ECO:0000313" key="10">
    <source>
        <dbReference type="Proteomes" id="UP000267029"/>
    </source>
</evidence>
<evidence type="ECO:0000256" key="5">
    <source>
        <dbReference type="ARBA" id="ARBA00023242"/>
    </source>
</evidence>